<feature type="transmembrane region" description="Helical" evidence="1">
    <location>
        <begin position="27"/>
        <end position="53"/>
    </location>
</feature>
<comment type="caution">
    <text evidence="2">The sequence shown here is derived from an EMBL/GenBank/DDBJ whole genome shotgun (WGS) entry which is preliminary data.</text>
</comment>
<organism evidence="2 3">
    <name type="scientific">Smittium culicis</name>
    <dbReference type="NCBI Taxonomy" id="133412"/>
    <lineage>
        <taxon>Eukaryota</taxon>
        <taxon>Fungi</taxon>
        <taxon>Fungi incertae sedis</taxon>
        <taxon>Zoopagomycota</taxon>
        <taxon>Kickxellomycotina</taxon>
        <taxon>Harpellomycetes</taxon>
        <taxon>Harpellales</taxon>
        <taxon>Legeriomycetaceae</taxon>
        <taxon>Smittium</taxon>
    </lineage>
</organism>
<feature type="transmembrane region" description="Helical" evidence="1">
    <location>
        <begin position="73"/>
        <end position="96"/>
    </location>
</feature>
<reference evidence="3" key="1">
    <citation type="submission" date="2017-01" db="EMBL/GenBank/DDBJ databases">
        <authorList>
            <person name="Wang Y."/>
            <person name="White M."/>
            <person name="Kvist S."/>
            <person name="Moncalvo J.-M."/>
        </authorList>
    </citation>
    <scope>NUCLEOTIDE SEQUENCE [LARGE SCALE GENOMIC DNA]</scope>
    <source>
        <strain evidence="3">ID-206-W2</strain>
    </source>
</reference>
<name>A0A1R1Y727_9FUNG</name>
<dbReference type="Proteomes" id="UP000187429">
    <property type="component" value="Unassembled WGS sequence"/>
</dbReference>
<dbReference type="AlphaFoldDB" id="A0A1R1Y727"/>
<evidence type="ECO:0000313" key="2">
    <source>
        <dbReference type="EMBL" id="OMJ22762.1"/>
    </source>
</evidence>
<gene>
    <name evidence="2" type="ORF">AYI69_g5274</name>
</gene>
<sequence length="132" mass="14874">MYWFFFYKEKEYHVLTSLIDFFVSPPFVLPLAPAFGLATVSALPIAFLPTLFLDSINGLLDDDVDFVSTKLELLLATFFLLELDPLAFLFGDFTFFSSSSSLLSKNSSCTSAKLLFRLKSNKQKLLNTTLAF</sequence>
<proteinExistence type="predicted"/>
<keyword evidence="1" id="KW-1133">Transmembrane helix</keyword>
<dbReference type="EMBL" id="LSSM01002175">
    <property type="protein sequence ID" value="OMJ22762.1"/>
    <property type="molecule type" value="Genomic_DNA"/>
</dbReference>
<protein>
    <submittedName>
        <fullName evidence="2">Uncharacterized protein</fullName>
    </submittedName>
</protein>
<evidence type="ECO:0000313" key="3">
    <source>
        <dbReference type="Proteomes" id="UP000187429"/>
    </source>
</evidence>
<keyword evidence="3" id="KW-1185">Reference proteome</keyword>
<accession>A0A1R1Y727</accession>
<keyword evidence="1" id="KW-0472">Membrane</keyword>
<evidence type="ECO:0000256" key="1">
    <source>
        <dbReference type="SAM" id="Phobius"/>
    </source>
</evidence>
<keyword evidence="1" id="KW-0812">Transmembrane</keyword>